<name>A0A0G0RCR2_9BACT</name>
<dbReference type="NCBIfam" id="TIGR01490">
    <property type="entry name" value="HAD-SF-IB-hyp1"/>
    <property type="match status" value="1"/>
</dbReference>
<dbReference type="InterPro" id="IPR006385">
    <property type="entry name" value="HAD_hydro_SerB1"/>
</dbReference>
<evidence type="ECO:0000256" key="1">
    <source>
        <dbReference type="ARBA" id="ARBA00022723"/>
    </source>
</evidence>
<dbReference type="Proteomes" id="UP000034531">
    <property type="component" value="Unassembled WGS sequence"/>
</dbReference>
<evidence type="ECO:0000256" key="2">
    <source>
        <dbReference type="ARBA" id="ARBA00022801"/>
    </source>
</evidence>
<dbReference type="PANTHER" id="PTHR43344">
    <property type="entry name" value="PHOSPHOSERINE PHOSPHATASE"/>
    <property type="match status" value="1"/>
</dbReference>
<dbReference type="Gene3D" id="3.40.50.1000">
    <property type="entry name" value="HAD superfamily/HAD-like"/>
    <property type="match status" value="1"/>
</dbReference>
<dbReference type="AlphaFoldDB" id="A0A0G0RCR2"/>
<keyword evidence="3" id="KW-0460">Magnesium</keyword>
<protein>
    <submittedName>
        <fullName evidence="4">HAD-superfamily subfamily IB hydrolase, TIGR01490</fullName>
    </submittedName>
</protein>
<dbReference type="Pfam" id="PF12710">
    <property type="entry name" value="HAD"/>
    <property type="match status" value="1"/>
</dbReference>
<dbReference type="PANTHER" id="PTHR43344:SF13">
    <property type="entry name" value="PHOSPHATASE RV3661-RELATED"/>
    <property type="match status" value="1"/>
</dbReference>
<gene>
    <name evidence="4" type="ORF">UT84_C0014G0011</name>
</gene>
<dbReference type="Gene3D" id="1.20.1440.100">
    <property type="entry name" value="SG protein - dephosphorylation function"/>
    <property type="match status" value="1"/>
</dbReference>
<evidence type="ECO:0000256" key="3">
    <source>
        <dbReference type="ARBA" id="ARBA00022842"/>
    </source>
</evidence>
<dbReference type="InterPro" id="IPR023214">
    <property type="entry name" value="HAD_sf"/>
</dbReference>
<dbReference type="SUPFAM" id="SSF56784">
    <property type="entry name" value="HAD-like"/>
    <property type="match status" value="1"/>
</dbReference>
<dbReference type="EMBL" id="LBYI01000014">
    <property type="protein sequence ID" value="KKR50163.1"/>
    <property type="molecule type" value="Genomic_DNA"/>
</dbReference>
<evidence type="ECO:0000313" key="4">
    <source>
        <dbReference type="EMBL" id="KKR50163.1"/>
    </source>
</evidence>
<accession>A0A0G0RCR2</accession>
<reference evidence="4 5" key="1">
    <citation type="journal article" date="2015" name="Nature">
        <title>rRNA introns, odd ribosomes, and small enigmatic genomes across a large radiation of phyla.</title>
        <authorList>
            <person name="Brown C.T."/>
            <person name="Hug L.A."/>
            <person name="Thomas B.C."/>
            <person name="Sharon I."/>
            <person name="Castelle C.J."/>
            <person name="Singh A."/>
            <person name="Wilkins M.J."/>
            <person name="Williams K.H."/>
            <person name="Banfield J.F."/>
        </authorList>
    </citation>
    <scope>NUCLEOTIDE SEQUENCE [LARGE SCALE GENOMIC DNA]</scope>
</reference>
<comment type="caution">
    <text evidence="4">The sequence shown here is derived from an EMBL/GenBank/DDBJ whole genome shotgun (WGS) entry which is preliminary data.</text>
</comment>
<dbReference type="NCBIfam" id="TIGR01488">
    <property type="entry name" value="HAD-SF-IB"/>
    <property type="match status" value="1"/>
</dbReference>
<dbReference type="GO" id="GO:0046872">
    <property type="term" value="F:metal ion binding"/>
    <property type="evidence" value="ECO:0007669"/>
    <property type="project" value="UniProtKB-KW"/>
</dbReference>
<dbReference type="GO" id="GO:0016787">
    <property type="term" value="F:hydrolase activity"/>
    <property type="evidence" value="ECO:0007669"/>
    <property type="project" value="UniProtKB-KW"/>
</dbReference>
<organism evidence="4 5">
    <name type="scientific">Candidatus Curtissbacteria bacterium GW2011_GWA1_40_16</name>
    <dbReference type="NCBI Taxonomy" id="1618405"/>
    <lineage>
        <taxon>Bacteria</taxon>
        <taxon>Candidatus Curtissiibacteriota</taxon>
    </lineage>
</organism>
<sequence>MAERRTRTEETLGQSGAIALFDVDDTLIAGYTVFPFVRMLSKQGLVSENVSAALEEDRLRHHNKVITYQQFADDVVTHYCQCLEGKSQTDIEAFGKIFLAHIEAKMLHGFSGDLVKMLNERALTIAISGSPVEVLRPLTNHLGIKEAIGLEAEVSDGHYTGRVKTNTAVRSEKEKVIAAIVGRGYSKKTSFAFGDSDSDVPILEVVDNPFAVNPKPDLRDLATANGWHIVNSGNILSEVRITLENISREQKNRGNSRQA</sequence>
<evidence type="ECO:0000313" key="5">
    <source>
        <dbReference type="Proteomes" id="UP000034531"/>
    </source>
</evidence>
<dbReference type="InterPro" id="IPR050582">
    <property type="entry name" value="HAD-like_SerB"/>
</dbReference>
<keyword evidence="2 4" id="KW-0378">Hydrolase</keyword>
<proteinExistence type="predicted"/>
<keyword evidence="1" id="KW-0479">Metal-binding</keyword>
<dbReference type="InterPro" id="IPR036412">
    <property type="entry name" value="HAD-like_sf"/>
</dbReference>